<reference evidence="2" key="1">
    <citation type="journal article" date="2022" name="Int. J. Mol. Sci.">
        <title>Draft Genome of Tanacetum Coccineum: Genomic Comparison of Closely Related Tanacetum-Family Plants.</title>
        <authorList>
            <person name="Yamashiro T."/>
            <person name="Shiraishi A."/>
            <person name="Nakayama K."/>
            <person name="Satake H."/>
        </authorList>
    </citation>
    <scope>NUCLEOTIDE SEQUENCE</scope>
</reference>
<evidence type="ECO:0000256" key="1">
    <source>
        <dbReference type="SAM" id="MobiDB-lite"/>
    </source>
</evidence>
<name>A0ABQ5HRS8_9ASTR</name>
<dbReference type="Proteomes" id="UP001151760">
    <property type="component" value="Unassembled WGS sequence"/>
</dbReference>
<feature type="compositionally biased region" description="Acidic residues" evidence="1">
    <location>
        <begin position="1"/>
        <end position="12"/>
    </location>
</feature>
<feature type="compositionally biased region" description="Basic and acidic residues" evidence="1">
    <location>
        <begin position="362"/>
        <end position="376"/>
    </location>
</feature>
<comment type="caution">
    <text evidence="2">The sequence shown here is derived from an EMBL/GenBank/DDBJ whole genome shotgun (WGS) entry which is preliminary data.</text>
</comment>
<gene>
    <name evidence="2" type="ORF">Tco_1079104</name>
</gene>
<keyword evidence="3" id="KW-1185">Reference proteome</keyword>
<accession>A0ABQ5HRS8</accession>
<proteinExistence type="predicted"/>
<feature type="region of interest" description="Disordered" evidence="1">
    <location>
        <begin position="1"/>
        <end position="32"/>
    </location>
</feature>
<evidence type="ECO:0000313" key="3">
    <source>
        <dbReference type="Proteomes" id="UP001151760"/>
    </source>
</evidence>
<evidence type="ECO:0000313" key="2">
    <source>
        <dbReference type="EMBL" id="GJT90259.1"/>
    </source>
</evidence>
<reference evidence="2" key="2">
    <citation type="submission" date="2022-01" db="EMBL/GenBank/DDBJ databases">
        <authorList>
            <person name="Yamashiro T."/>
            <person name="Shiraishi A."/>
            <person name="Satake H."/>
            <person name="Nakayama K."/>
        </authorList>
    </citation>
    <scope>NUCLEOTIDE SEQUENCE</scope>
</reference>
<organism evidence="2 3">
    <name type="scientific">Tanacetum coccineum</name>
    <dbReference type="NCBI Taxonomy" id="301880"/>
    <lineage>
        <taxon>Eukaryota</taxon>
        <taxon>Viridiplantae</taxon>
        <taxon>Streptophyta</taxon>
        <taxon>Embryophyta</taxon>
        <taxon>Tracheophyta</taxon>
        <taxon>Spermatophyta</taxon>
        <taxon>Magnoliopsida</taxon>
        <taxon>eudicotyledons</taxon>
        <taxon>Gunneridae</taxon>
        <taxon>Pentapetalae</taxon>
        <taxon>asterids</taxon>
        <taxon>campanulids</taxon>
        <taxon>Asterales</taxon>
        <taxon>Asteraceae</taxon>
        <taxon>Asteroideae</taxon>
        <taxon>Anthemideae</taxon>
        <taxon>Anthemidinae</taxon>
        <taxon>Tanacetum</taxon>
    </lineage>
</organism>
<feature type="region of interest" description="Disordered" evidence="1">
    <location>
        <begin position="338"/>
        <end position="386"/>
    </location>
</feature>
<feature type="compositionally biased region" description="Low complexity" evidence="1">
    <location>
        <begin position="377"/>
        <end position="386"/>
    </location>
</feature>
<dbReference type="EMBL" id="BQNB010019904">
    <property type="protein sequence ID" value="GJT90259.1"/>
    <property type="molecule type" value="Genomic_DNA"/>
</dbReference>
<sequence length="386" mass="42943">MDDTTDQFDDDADARLEEPTETATGIVQGEGNDTEMAEAQQGNENLEITQEQVVEDAHVTISTVPKKTEVPVTSSSRSSDLASKFLNFLDIPQTDAEIVSPLDVHVHHEVPVTQVPTLLTIPVSVIPESSPVFTNIPQSSYTFTPTPIQATPTPPPTIETTNPLSNLPDFSSVFRFNDRITALEKEVVDLKKDPLHTQVTSLVDSHLDTRLGETRQEFMNFLSESLTARIKEQVKDQLPQILPQEVSNFAPPVIEKLIKESRDEVTLAKVSSQPQSTYEAASTLTEFELKKILLDKMEKSESYLTAPEHRDCYDGLKKSYALDKDFFYSYDVYSLKRGRKDKDKDEDPSAGSDRGLKKRKTSKDAKPTTGPKKKDSTSGSSKGTKF</sequence>
<protein>
    <submittedName>
        <fullName evidence="2">Uncharacterized protein</fullName>
    </submittedName>
</protein>